<feature type="region of interest" description="Disordered" evidence="1">
    <location>
        <begin position="380"/>
        <end position="429"/>
    </location>
</feature>
<accession>A0A8H7Y9U4</accession>
<evidence type="ECO:0000313" key="2">
    <source>
        <dbReference type="EMBL" id="KAG5173504.1"/>
    </source>
</evidence>
<feature type="compositionally biased region" description="Polar residues" evidence="1">
    <location>
        <begin position="298"/>
        <end position="309"/>
    </location>
</feature>
<gene>
    <name evidence="2" type="ORF">JR316_000161</name>
</gene>
<dbReference type="EMBL" id="JAFIQS010000001">
    <property type="protein sequence ID" value="KAG5173504.1"/>
    <property type="molecule type" value="Genomic_DNA"/>
</dbReference>
<dbReference type="AlphaFoldDB" id="A0A8H7Y9U4"/>
<name>A0A8H7Y9U4_PSICU</name>
<feature type="compositionally biased region" description="Polar residues" evidence="1">
    <location>
        <begin position="389"/>
        <end position="428"/>
    </location>
</feature>
<feature type="region of interest" description="Disordered" evidence="1">
    <location>
        <begin position="838"/>
        <end position="874"/>
    </location>
</feature>
<protein>
    <submittedName>
        <fullName evidence="2">Uncharacterized protein</fullName>
    </submittedName>
</protein>
<reference evidence="2" key="1">
    <citation type="submission" date="2021-02" db="EMBL/GenBank/DDBJ databases">
        <title>Psilocybe cubensis genome.</title>
        <authorList>
            <person name="Mckernan K.J."/>
            <person name="Crawford S."/>
            <person name="Trippe A."/>
            <person name="Kane L.T."/>
            <person name="Mclaughlin S."/>
        </authorList>
    </citation>
    <scope>NUCLEOTIDE SEQUENCE [LARGE SCALE GENOMIC DNA]</scope>
    <source>
        <strain evidence="2">MGC-MH-2018</strain>
    </source>
</reference>
<proteinExistence type="predicted"/>
<evidence type="ECO:0000256" key="1">
    <source>
        <dbReference type="SAM" id="MobiDB-lite"/>
    </source>
</evidence>
<organism evidence="2">
    <name type="scientific">Psilocybe cubensis</name>
    <name type="common">Psychedelic mushroom</name>
    <name type="synonym">Stropharia cubensis</name>
    <dbReference type="NCBI Taxonomy" id="181762"/>
    <lineage>
        <taxon>Eukaryota</taxon>
        <taxon>Fungi</taxon>
        <taxon>Dikarya</taxon>
        <taxon>Basidiomycota</taxon>
        <taxon>Agaricomycotina</taxon>
        <taxon>Agaricomycetes</taxon>
        <taxon>Agaricomycetidae</taxon>
        <taxon>Agaricales</taxon>
        <taxon>Agaricineae</taxon>
        <taxon>Strophariaceae</taxon>
        <taxon>Psilocybe</taxon>
    </lineage>
</organism>
<feature type="region of interest" description="Disordered" evidence="1">
    <location>
        <begin position="298"/>
        <end position="331"/>
    </location>
</feature>
<comment type="caution">
    <text evidence="2">The sequence shown here is derived from an EMBL/GenBank/DDBJ whole genome shotgun (WGS) entry which is preliminary data.</text>
</comment>
<sequence length="1215" mass="134945">MSADACFESAEFRQHIRALLYEYIITHCTTDYLTFTEGLVSEFLQDLKPVPLTDPYSFIIPVEPFQTFSQTHNLESLPPYDEILQTTHEALLYLKNVMHSTKGVPKTLRLEWSERSHDVLRLNEPLFPALTRRSRTQTPKLGKVSSSVPRKLSTLVQVHKLEPLAVEPVQEEKLDFEGIMKVKHHINPPDLPAVQSILKRTADAMRYMPSYKNRYLDPESLCQVVLKPPQVPEDPFMPLFPRSRKPGFGASGQAQPLPTMKNFAELPAALDEKVKVEDIDGDISMQNLVVVSGWQAIQSSPPSTQSGHNSDSEDQHDQLLFPSSPDTSDPPLVEEIEKTKMEVLIPRSRKIGGKSGIAPHILAGKTLQAFLQPLLVPTSDQLEVDPKPDSNSNVPERTKLNASPTPSSVVGQASDNGTSTAENCNSELNQERSLEDEIAALYSGPMWQEAIMNEPLDDKRDLLMEGWIFINYSVVHAHEPSADSADAFSLSPVPILPEPNVHPPGDLDIPKTYTGFLVPPPESTKQETNPAFIKPEPAFQFLKKVKGKQALSLALSWVPFTVSKKLPSVIELLGVDDLFGHGEGQDGEQPRGDVAEAARLLEALEVSISQDNGHRFSWTEGTGYRPIIPPKEFRLLLNRQERRRVVNDGVISEGEEAQCVGAMDVDVDEIEVVDEVRDMPLSSSSVSVKRQRSLCVPGDDAEDFNVKGHAEDDRFAKRPRLDEHHIASSLSPSPEDVSCVRPSLPLLPAYGDDEYGRIDPGYLSPVSCYMQEEEDKENWPPFSSSDQDIRDEYFHDRFERRNPEAGGEYDCYMAGYDRDEGEESFEPLSFDSRYLPSGAEKETQEAGFNDDEFPNRHPDATPANQHDILNGERGTTSANAQDEMLFEPDIASRSLGILAFAQLRARKISAPTVPSSPLSAPAPVAPSAKDVIPIYRGAPEELFDADTIIVSGSTGVVELPVHRYMASLALIQKHGLVRALRSAECAIELIERETLGGVDLIVDPYCAVLFVSLFTLPSMCAAEVEKVAQLSWRFSYLLVVFEAYPENCAKRFVVDKDKNGGGEASELYAYTPPILKAIKKFRRDINIADACGTKRGVTVVQYSFADSVRDAAVAARIFGSQAEERDETFGVIWATRPWLSADFIESEEQALAGLDGMNHFSASMILSQITLEEFLQLEHEERMQVCAGLLHEEILAKCSADVERRTRAMYSSSDT</sequence>